<dbReference type="SMART" id="SM00631">
    <property type="entry name" value="Zn_pept"/>
    <property type="match status" value="1"/>
</dbReference>
<protein>
    <recommendedName>
        <fullName evidence="3">Peptidase M14 domain-containing protein</fullName>
    </recommendedName>
</protein>
<dbReference type="GO" id="GO:0008270">
    <property type="term" value="F:zinc ion binding"/>
    <property type="evidence" value="ECO:0007669"/>
    <property type="project" value="InterPro"/>
</dbReference>
<dbReference type="GO" id="GO:0004181">
    <property type="term" value="F:metallocarboxypeptidase activity"/>
    <property type="evidence" value="ECO:0007669"/>
    <property type="project" value="InterPro"/>
</dbReference>
<dbReference type="Gene3D" id="3.40.630.10">
    <property type="entry name" value="Zn peptidases"/>
    <property type="match status" value="1"/>
</dbReference>
<proteinExistence type="inferred from homology"/>
<keyword evidence="2" id="KW-0175">Coiled coil</keyword>
<feature type="active site" description="Proton donor/acceptor" evidence="1">
    <location>
        <position position="322"/>
    </location>
</feature>
<keyword evidence="5" id="KW-1185">Reference proteome</keyword>
<dbReference type="EMBL" id="SUMG01000013">
    <property type="protein sequence ID" value="NBG88863.1"/>
    <property type="molecule type" value="Genomic_DNA"/>
</dbReference>
<reference evidence="4 5" key="1">
    <citation type="submission" date="2019-04" db="EMBL/GenBank/DDBJ databases">
        <title>Isachenkonia alkalipeptolytica gen. nov. sp. nov. a new anaerobic, alkiliphilic organothrophic bacterium capable to reduce synthesized ferrihydrite isolated from a soda lake.</title>
        <authorList>
            <person name="Toshchakov S.V."/>
            <person name="Zavarzina D.G."/>
            <person name="Zhilina T.N."/>
            <person name="Kostrikina N.A."/>
            <person name="Kublanov I.V."/>
        </authorList>
    </citation>
    <scope>NUCLEOTIDE SEQUENCE [LARGE SCALE GENOMIC DNA]</scope>
    <source>
        <strain evidence="4 5">Z-1701</strain>
    </source>
</reference>
<evidence type="ECO:0000313" key="5">
    <source>
        <dbReference type="Proteomes" id="UP000449710"/>
    </source>
</evidence>
<name>A0AA43XL61_9CLOT</name>
<feature type="domain" description="Peptidase M14" evidence="3">
    <location>
        <begin position="31"/>
        <end position="347"/>
    </location>
</feature>
<dbReference type="GO" id="GO:0006508">
    <property type="term" value="P:proteolysis"/>
    <property type="evidence" value="ECO:0007669"/>
    <property type="project" value="InterPro"/>
</dbReference>
<evidence type="ECO:0000313" key="4">
    <source>
        <dbReference type="EMBL" id="NBG88863.1"/>
    </source>
</evidence>
<accession>A0AA43XL61</accession>
<dbReference type="Pfam" id="PF00246">
    <property type="entry name" value="Peptidase_M14"/>
    <property type="match status" value="1"/>
</dbReference>
<comment type="similarity">
    <text evidence="1">Belongs to the peptidase M14 family.</text>
</comment>
<dbReference type="InterPro" id="IPR051922">
    <property type="entry name" value="Bact_Sporulation_Assoc"/>
</dbReference>
<dbReference type="PANTHER" id="PTHR30032:SF8">
    <property type="entry name" value="GERMINATION-SPECIFIC N-ACETYLMURAMOYL-L-ALANINE AMIDASE"/>
    <property type="match status" value="1"/>
</dbReference>
<dbReference type="PROSITE" id="PS52035">
    <property type="entry name" value="PEPTIDASE_M14"/>
    <property type="match status" value="1"/>
</dbReference>
<dbReference type="InterPro" id="IPR007253">
    <property type="entry name" value="Cell_wall-bd_2"/>
</dbReference>
<organism evidence="4 5">
    <name type="scientific">Isachenkonia alkalipeptolytica</name>
    <dbReference type="NCBI Taxonomy" id="2565777"/>
    <lineage>
        <taxon>Bacteria</taxon>
        <taxon>Bacillati</taxon>
        <taxon>Bacillota</taxon>
        <taxon>Clostridia</taxon>
        <taxon>Eubacteriales</taxon>
        <taxon>Clostridiaceae</taxon>
        <taxon>Isachenkonia</taxon>
    </lineage>
</organism>
<dbReference type="PANTHER" id="PTHR30032">
    <property type="entry name" value="N-ACETYLMURAMOYL-L-ALANINE AMIDASE-RELATED"/>
    <property type="match status" value="1"/>
</dbReference>
<dbReference type="Proteomes" id="UP000449710">
    <property type="component" value="Unassembled WGS sequence"/>
</dbReference>
<evidence type="ECO:0000256" key="2">
    <source>
        <dbReference type="SAM" id="Coils"/>
    </source>
</evidence>
<dbReference type="RefSeq" id="WP_160721938.1">
    <property type="nucleotide sequence ID" value="NZ_SUMG01000013.1"/>
</dbReference>
<dbReference type="InterPro" id="IPR000834">
    <property type="entry name" value="Peptidase_M14"/>
</dbReference>
<evidence type="ECO:0000256" key="1">
    <source>
        <dbReference type="PROSITE-ProRule" id="PRU01379"/>
    </source>
</evidence>
<dbReference type="SUPFAM" id="SSF53187">
    <property type="entry name" value="Zn-dependent exopeptidases"/>
    <property type="match status" value="1"/>
</dbReference>
<dbReference type="Gene3D" id="3.40.50.12090">
    <property type="match status" value="2"/>
</dbReference>
<gene>
    <name evidence="4" type="ORF">ISALK_10160</name>
</gene>
<dbReference type="AlphaFoldDB" id="A0AA43XL61"/>
<dbReference type="Pfam" id="PF04122">
    <property type="entry name" value="CW_binding_2"/>
    <property type="match status" value="3"/>
</dbReference>
<comment type="caution">
    <text evidence="4">The sequence shown here is derived from an EMBL/GenBank/DDBJ whole genome shotgun (WGS) entry which is preliminary data.</text>
</comment>
<sequence>MKKGIVTVAVLFLLSTVAVFGYTWSVRVDESYDYLSKDLHRRALQLEERYPEIVRVVEYGRSLDDKPLFAVQMTENIGEYMEKEEANTERTHYYIDGGNHARETVNPPLVLRMVEDYARDYYNISNISGFDLESILQDSVFHFLPLPNPDGFDLAKVGTSSIETDAGWEAIRRVNSTRYSHFKSGLSGVDHNRNYPALVYDFDRGKWRDIWGKYPSWLDNHQPSEAYYGGPYAASEPEVKANMEYILQYDFRQFVSFHSRGNLTYWHKYFYPSAYNDQTRRMANIIRSVNGYTVAGLSSGRGSGYFSDFTAAMTFKPTVTVETTSHQSVLPTIRSKYSGVYRAIRHLPLYLWEEGQCTGYHDYKLYRDGEYVRDFLLKEYAEAKADKFGGYVLEYSGPPEHRDPTLPEPEPEPDFPEEDYRIFGSNRYRTAEAIAQKQYQKAETILLVRGDSDQDIPQVADALSASGLAGALDAPILLTPSQRLPDSVKETMESLEASKVIIIGGENAVSKEVSATLEDREIKVTRISGENRYATALKVAKEMTAVTEAENKALVEKEALEEEESKEEEEIKPLVETVIITGGHALVDSLVAGPLSHKNGYPILLVGDQVGASLEDFLTEQRVENAKIVGGASVVSETVEKELTDLLPGTVERISGDNRYLTSLHMADKYFSEAPEVLLVNGTSFVDAVAGSILQKPILYTRSNELYESATSYLEQWEHFYLLGGQGAISNRVMIDAYDKIH</sequence>
<feature type="coiled-coil region" evidence="2">
    <location>
        <begin position="543"/>
        <end position="577"/>
    </location>
</feature>
<evidence type="ECO:0000259" key="3">
    <source>
        <dbReference type="PROSITE" id="PS52035"/>
    </source>
</evidence>